<feature type="region of interest" description="Disordered" evidence="1">
    <location>
        <begin position="1"/>
        <end position="32"/>
    </location>
</feature>
<evidence type="ECO:0000256" key="1">
    <source>
        <dbReference type="SAM" id="MobiDB-lite"/>
    </source>
</evidence>
<sequence length="115" mass="12851">MMYDQNRARQPADQPRGVAGSRGPGPAPLFPSAERDRIAQRLGRALNTFPDTPLQSLEEAEGAFDEATAQLMAALAEQRSTLRAGWQDHDPETQSAELHLALRQYREVTQRLLRL</sequence>
<reference evidence="2" key="1">
    <citation type="submission" date="2022-10" db="EMBL/GenBank/DDBJ databases">
        <title>The complete genomes of actinobacterial strains from the NBC collection.</title>
        <authorList>
            <person name="Joergensen T.S."/>
            <person name="Alvarez Arevalo M."/>
            <person name="Sterndorff E.B."/>
            <person name="Faurdal D."/>
            <person name="Vuksanovic O."/>
            <person name="Mourched A.-S."/>
            <person name="Charusanti P."/>
            <person name="Shaw S."/>
            <person name="Blin K."/>
            <person name="Weber T."/>
        </authorList>
    </citation>
    <scope>NUCLEOTIDE SEQUENCE</scope>
    <source>
        <strain evidence="2">NBC 00180</strain>
    </source>
</reference>
<protein>
    <submittedName>
        <fullName evidence="2">Uncharacterized protein</fullName>
    </submittedName>
</protein>
<name>A0AAU1ID26_9ACTN</name>
<evidence type="ECO:0000313" key="2">
    <source>
        <dbReference type="EMBL" id="WTP92169.1"/>
    </source>
</evidence>
<accession>A0AAU1ID26</accession>
<proteinExistence type="predicted"/>
<organism evidence="2">
    <name type="scientific">Streptomyces sp. NBC_00180</name>
    <dbReference type="NCBI Taxonomy" id="2903632"/>
    <lineage>
        <taxon>Bacteria</taxon>
        <taxon>Bacillati</taxon>
        <taxon>Actinomycetota</taxon>
        <taxon>Actinomycetes</taxon>
        <taxon>Kitasatosporales</taxon>
        <taxon>Streptomycetaceae</taxon>
        <taxon>Streptomyces</taxon>
    </lineage>
</organism>
<dbReference type="AlphaFoldDB" id="A0AAU1ID26"/>
<dbReference type="EMBL" id="CP108140">
    <property type="protein sequence ID" value="WTP92169.1"/>
    <property type="molecule type" value="Genomic_DNA"/>
</dbReference>
<gene>
    <name evidence="2" type="ORF">OG477_20750</name>
</gene>